<comment type="caution">
    <text evidence="2">The sequence shown here is derived from an EMBL/GenBank/DDBJ whole genome shotgun (WGS) entry which is preliminary data.</text>
</comment>
<reference evidence="3" key="1">
    <citation type="journal article" date="2019" name="Nat. Commun.">
        <title>The genome of broomcorn millet.</title>
        <authorList>
            <person name="Zou C."/>
            <person name="Miki D."/>
            <person name="Li D."/>
            <person name="Tang Q."/>
            <person name="Xiao L."/>
            <person name="Rajput S."/>
            <person name="Deng P."/>
            <person name="Jia W."/>
            <person name="Huang R."/>
            <person name="Zhang M."/>
            <person name="Sun Y."/>
            <person name="Hu J."/>
            <person name="Fu X."/>
            <person name="Schnable P.S."/>
            <person name="Li F."/>
            <person name="Zhang H."/>
            <person name="Feng B."/>
            <person name="Zhu X."/>
            <person name="Liu R."/>
            <person name="Schnable J.C."/>
            <person name="Zhu J.-K."/>
            <person name="Zhang H."/>
        </authorList>
    </citation>
    <scope>NUCLEOTIDE SEQUENCE [LARGE SCALE GENOMIC DNA]</scope>
</reference>
<dbReference type="AlphaFoldDB" id="A0A3L6R568"/>
<dbReference type="PROSITE" id="PS51767">
    <property type="entry name" value="PEPTIDASE_A1"/>
    <property type="match status" value="1"/>
</dbReference>
<keyword evidence="3" id="KW-1185">Reference proteome</keyword>
<gene>
    <name evidence="2" type="ORF">C2845_PM08G06990</name>
</gene>
<name>A0A3L6R568_PANMI</name>
<organism evidence="2 3">
    <name type="scientific">Panicum miliaceum</name>
    <name type="common">Proso millet</name>
    <name type="synonym">Broomcorn millet</name>
    <dbReference type="NCBI Taxonomy" id="4540"/>
    <lineage>
        <taxon>Eukaryota</taxon>
        <taxon>Viridiplantae</taxon>
        <taxon>Streptophyta</taxon>
        <taxon>Embryophyta</taxon>
        <taxon>Tracheophyta</taxon>
        <taxon>Spermatophyta</taxon>
        <taxon>Magnoliopsida</taxon>
        <taxon>Liliopsida</taxon>
        <taxon>Poales</taxon>
        <taxon>Poaceae</taxon>
        <taxon>PACMAD clade</taxon>
        <taxon>Panicoideae</taxon>
        <taxon>Panicodae</taxon>
        <taxon>Paniceae</taxon>
        <taxon>Panicinae</taxon>
        <taxon>Panicum</taxon>
        <taxon>Panicum sect. Panicum</taxon>
    </lineage>
</organism>
<sequence length="76" mass="8058">MVFLDGWVACVGVVEMGRDGTASPAAEDDQPAVVLGGMQLENRLLVFDLDKGVLGFSDLIWYMETSCSAFNLAGAS</sequence>
<evidence type="ECO:0000259" key="1">
    <source>
        <dbReference type="PROSITE" id="PS51767"/>
    </source>
</evidence>
<dbReference type="EMBL" id="PQIB02000010">
    <property type="protein sequence ID" value="RLM94246.1"/>
    <property type="molecule type" value="Genomic_DNA"/>
</dbReference>
<dbReference type="InterPro" id="IPR032799">
    <property type="entry name" value="TAXi_C"/>
</dbReference>
<evidence type="ECO:0000313" key="2">
    <source>
        <dbReference type="EMBL" id="RLM94246.1"/>
    </source>
</evidence>
<dbReference type="OrthoDB" id="1162128at2759"/>
<dbReference type="Proteomes" id="UP000275267">
    <property type="component" value="Unassembled WGS sequence"/>
</dbReference>
<feature type="domain" description="Peptidase A1" evidence="1">
    <location>
        <begin position="1"/>
        <end position="57"/>
    </location>
</feature>
<protein>
    <recommendedName>
        <fullName evidence="1">Peptidase A1 domain-containing protein</fullName>
    </recommendedName>
</protein>
<accession>A0A3L6R568</accession>
<dbReference type="Pfam" id="PF14541">
    <property type="entry name" value="TAXi_C"/>
    <property type="match status" value="1"/>
</dbReference>
<evidence type="ECO:0000313" key="3">
    <source>
        <dbReference type="Proteomes" id="UP000275267"/>
    </source>
</evidence>
<proteinExistence type="predicted"/>
<dbReference type="InterPro" id="IPR033121">
    <property type="entry name" value="PEPTIDASE_A1"/>
</dbReference>
<dbReference type="SUPFAM" id="SSF50630">
    <property type="entry name" value="Acid proteases"/>
    <property type="match status" value="1"/>
</dbReference>
<dbReference type="Gene3D" id="2.40.70.10">
    <property type="entry name" value="Acid Proteases"/>
    <property type="match status" value="1"/>
</dbReference>
<dbReference type="InterPro" id="IPR021109">
    <property type="entry name" value="Peptidase_aspartic_dom_sf"/>
</dbReference>